<keyword evidence="7" id="KW-1185">Reference proteome</keyword>
<gene>
    <name evidence="8" type="primary">LOC110797789</name>
</gene>
<evidence type="ECO:0000256" key="3">
    <source>
        <dbReference type="ARBA" id="ARBA00022782"/>
    </source>
</evidence>
<keyword evidence="6" id="KW-0472">Membrane</keyword>
<evidence type="ECO:0000256" key="5">
    <source>
        <dbReference type="SAM" id="MobiDB-lite"/>
    </source>
</evidence>
<evidence type="ECO:0000313" key="7">
    <source>
        <dbReference type="Proteomes" id="UP000813463"/>
    </source>
</evidence>
<dbReference type="PANTHER" id="PTHR31791:SF47">
    <property type="entry name" value="INACTIVE FRIGIDA-LIKE PROTEIN 2"/>
    <property type="match status" value="1"/>
</dbReference>
<dbReference type="PANTHER" id="PTHR31791">
    <property type="entry name" value="FRIGIDA-LIKE PROTEIN 3-RELATED"/>
    <property type="match status" value="1"/>
</dbReference>
<evidence type="ECO:0000256" key="6">
    <source>
        <dbReference type="SAM" id="Phobius"/>
    </source>
</evidence>
<reference evidence="8" key="2">
    <citation type="submission" date="2025-08" db="UniProtKB">
        <authorList>
            <consortium name="RefSeq"/>
        </authorList>
    </citation>
    <scope>IDENTIFICATION</scope>
    <source>
        <tissue evidence="8">Leaf</tissue>
    </source>
</reference>
<evidence type="ECO:0000256" key="1">
    <source>
        <dbReference type="ARBA" id="ARBA00008956"/>
    </source>
</evidence>
<dbReference type="RefSeq" id="XP_021858596.2">
    <property type="nucleotide sequence ID" value="XM_022002904.2"/>
</dbReference>
<keyword evidence="4" id="KW-0287">Flowering</keyword>
<proteinExistence type="inferred from homology"/>
<keyword evidence="3" id="KW-0221">Differentiation</keyword>
<keyword evidence="2" id="KW-0217">Developmental protein</keyword>
<dbReference type="InterPro" id="IPR012474">
    <property type="entry name" value="Frigida"/>
</dbReference>
<evidence type="ECO:0000256" key="2">
    <source>
        <dbReference type="ARBA" id="ARBA00022473"/>
    </source>
</evidence>
<feature type="region of interest" description="Disordered" evidence="5">
    <location>
        <begin position="978"/>
        <end position="1040"/>
    </location>
</feature>
<sequence length="1040" mass="118172">MASSQQLYSEIKLAESQIHQISNSFLSLQSQFSQQWKTLQNSLGNIQNSLQTRFKELELKEQRLNSLQKFIETRQKEVEFKEYQLNSTEKFVCDRCKTLGMKVSETGNVVVKIEPSIEFRGDCSNSDASIKLFVTMDGKTLQMFLNDRVDEHEFMSEEVKSALKLSSDPAKLVLDAMEGFFRPHLRKGSWEYEGNVVRSSCVLLLEQLLELKPKIKKAVKEEARTLAGVWREKMRLESGNYMVVLGFLLLVAVYLLWWDFDKEEIRILCEDVQQHRVVGELQSRLGFLQKCGVSSRASQAQKNEPCSPPGKNVFVSPSMDPSIDLCTLCKGMDGKTLQIFLNDRINEQTSMGEEVQSALKLSSDPAKLVLDALEGFFHPHLKKDNMKCEGIVVRSSCVLLLEQLMELKPEITKAVREEAKALAGIWREKMRAESGNYMVVLGFLLLVAVYLLWWDFDTEEIGSLCEIVRQHRVVGELHSRLGFLQKCGVSSKSSQAQENEPYTPPVQKVPSTDPAIELCALCRGVDGKALQMFLNDRIDEQTFMVEEVQSALKLSSDPAKLVLDAMEGFFHPHLKKDNMEYEGDVVRSSCVLLLEQLMELKPEIKKALREEARALAIVWRKKMRAEGGSYMVVLGFLLLVAVYWLWYDFEKDEFGSLFVVVQQHKVVGELHSRLGFLQKCGVSSVASQAQKAEPYTPPVKNVFVSPSTDPSIELCTLCKGMDANGLKSFLMKHVKDLKLYHEKVLDCLRSASDPANLVYNVVQDFYLELNEFQDDTNISCCSFLLEQLMKLSPRINYVLKEEIMNFAACWKARLAMESTNPFIVFGFLKFLAAYRLSSSFQADEILSLFDIFCDKGDIYGFEQIPGLCRALGLEAKIPDHIQSLIKEKKRLEAVRYICAFNLVGKFPPDPLLKAYLAYTEAAALEMCKKFNNSVKAQNKCAKKQISALQNVIRCIYDFNLDSEYSPLQRIRQLELEKEERKSSKLEKKKSRKQKRSAPTAPCADQTHLLQGCSQEKRPRTDTVEESVSPNVSVPEASNVN</sequence>
<feature type="transmembrane region" description="Helical" evidence="6">
    <location>
        <begin position="437"/>
        <end position="454"/>
    </location>
</feature>
<dbReference type="AlphaFoldDB" id="A0A9R0K4V1"/>
<feature type="compositionally biased region" description="Low complexity" evidence="5">
    <location>
        <begin position="1025"/>
        <end position="1040"/>
    </location>
</feature>
<reference evidence="7" key="1">
    <citation type="journal article" date="2021" name="Nat. Commun.">
        <title>Genomic analyses provide insights into spinach domestication and the genetic basis of agronomic traits.</title>
        <authorList>
            <person name="Cai X."/>
            <person name="Sun X."/>
            <person name="Xu C."/>
            <person name="Sun H."/>
            <person name="Wang X."/>
            <person name="Ge C."/>
            <person name="Zhang Z."/>
            <person name="Wang Q."/>
            <person name="Fei Z."/>
            <person name="Jiao C."/>
            <person name="Wang Q."/>
        </authorList>
    </citation>
    <scope>NUCLEOTIDE SEQUENCE [LARGE SCALE GENOMIC DNA]</scope>
    <source>
        <strain evidence="7">cv. Varoflay</strain>
    </source>
</reference>
<dbReference type="KEGG" id="soe:110797789"/>
<dbReference type="GeneID" id="110797789"/>
<evidence type="ECO:0000313" key="8">
    <source>
        <dbReference type="RefSeq" id="XP_021858596.2"/>
    </source>
</evidence>
<name>A0A9R0K4V1_SPIOL</name>
<feature type="compositionally biased region" description="Basic residues" evidence="5">
    <location>
        <begin position="986"/>
        <end position="995"/>
    </location>
</feature>
<organism evidence="7 8">
    <name type="scientific">Spinacia oleracea</name>
    <name type="common">Spinach</name>
    <dbReference type="NCBI Taxonomy" id="3562"/>
    <lineage>
        <taxon>Eukaryota</taxon>
        <taxon>Viridiplantae</taxon>
        <taxon>Streptophyta</taxon>
        <taxon>Embryophyta</taxon>
        <taxon>Tracheophyta</taxon>
        <taxon>Spermatophyta</taxon>
        <taxon>Magnoliopsida</taxon>
        <taxon>eudicotyledons</taxon>
        <taxon>Gunneridae</taxon>
        <taxon>Pentapetalae</taxon>
        <taxon>Caryophyllales</taxon>
        <taxon>Chenopodiaceae</taxon>
        <taxon>Chenopodioideae</taxon>
        <taxon>Anserineae</taxon>
        <taxon>Spinacia</taxon>
    </lineage>
</organism>
<protein>
    <submittedName>
        <fullName evidence="8">FRIGIDA-like protein 5 isoform X1</fullName>
    </submittedName>
</protein>
<keyword evidence="6" id="KW-0812">Transmembrane</keyword>
<keyword evidence="6" id="KW-1133">Transmembrane helix</keyword>
<comment type="similarity">
    <text evidence="1">Belongs to the Frigida family.</text>
</comment>
<dbReference type="GO" id="GO:0030154">
    <property type="term" value="P:cell differentiation"/>
    <property type="evidence" value="ECO:0007669"/>
    <property type="project" value="UniProtKB-KW"/>
</dbReference>
<accession>A0A9R0K4V1</accession>
<feature type="transmembrane region" description="Helical" evidence="6">
    <location>
        <begin position="629"/>
        <end position="647"/>
    </location>
</feature>
<dbReference type="Proteomes" id="UP000813463">
    <property type="component" value="Chromosome 3"/>
</dbReference>
<dbReference type="Pfam" id="PF07899">
    <property type="entry name" value="Frigida"/>
    <property type="match status" value="4"/>
</dbReference>
<feature type="transmembrane region" description="Helical" evidence="6">
    <location>
        <begin position="241"/>
        <end position="258"/>
    </location>
</feature>
<evidence type="ECO:0000256" key="4">
    <source>
        <dbReference type="ARBA" id="ARBA00023089"/>
    </source>
</evidence>
<dbReference type="GO" id="GO:0009908">
    <property type="term" value="P:flower development"/>
    <property type="evidence" value="ECO:0007669"/>
    <property type="project" value="UniProtKB-KW"/>
</dbReference>